<feature type="compositionally biased region" description="Basic and acidic residues" evidence="7">
    <location>
        <begin position="324"/>
        <end position="338"/>
    </location>
</feature>
<accession>A0AAN9L3Z8</accession>
<evidence type="ECO:0000256" key="2">
    <source>
        <dbReference type="ARBA" id="ARBA00022679"/>
    </source>
</evidence>
<dbReference type="InterPro" id="IPR017441">
    <property type="entry name" value="Protein_kinase_ATP_BS"/>
</dbReference>
<feature type="region of interest" description="Disordered" evidence="7">
    <location>
        <begin position="412"/>
        <end position="492"/>
    </location>
</feature>
<feature type="compositionally biased region" description="Low complexity" evidence="7">
    <location>
        <begin position="239"/>
        <end position="254"/>
    </location>
</feature>
<dbReference type="PROSITE" id="PS00108">
    <property type="entry name" value="PROTEIN_KINASE_ST"/>
    <property type="match status" value="1"/>
</dbReference>
<protein>
    <recommendedName>
        <fullName evidence="9">Protein kinase domain-containing protein</fullName>
    </recommendedName>
</protein>
<keyword evidence="8" id="KW-1133">Transmembrane helix</keyword>
<keyword evidence="5 6" id="KW-0067">ATP-binding</keyword>
<keyword evidence="1" id="KW-0723">Serine/threonine-protein kinase</keyword>
<evidence type="ECO:0000259" key="9">
    <source>
        <dbReference type="PROSITE" id="PS50011"/>
    </source>
</evidence>
<name>A0AAN9L3Z8_CANGL</name>
<keyword evidence="2" id="KW-0808">Transferase</keyword>
<dbReference type="InterPro" id="IPR000719">
    <property type="entry name" value="Prot_kinase_dom"/>
</dbReference>
<evidence type="ECO:0000256" key="1">
    <source>
        <dbReference type="ARBA" id="ARBA00022527"/>
    </source>
</evidence>
<feature type="region of interest" description="Disordered" evidence="7">
    <location>
        <begin position="563"/>
        <end position="719"/>
    </location>
</feature>
<evidence type="ECO:0000256" key="6">
    <source>
        <dbReference type="PROSITE-ProRule" id="PRU10141"/>
    </source>
</evidence>
<dbReference type="PANTHER" id="PTHR47989:SF9">
    <property type="entry name" value="PROTEIN KINASE SUPERFAMILY PROTEIN"/>
    <property type="match status" value="1"/>
</dbReference>
<feature type="domain" description="Protein kinase" evidence="9">
    <location>
        <begin position="997"/>
        <end position="1273"/>
    </location>
</feature>
<dbReference type="InterPro" id="IPR011009">
    <property type="entry name" value="Kinase-like_dom_sf"/>
</dbReference>
<dbReference type="PROSITE" id="PS00107">
    <property type="entry name" value="PROTEIN_KINASE_ATP"/>
    <property type="match status" value="1"/>
</dbReference>
<keyword evidence="8" id="KW-0812">Transmembrane</keyword>
<feature type="transmembrane region" description="Helical" evidence="8">
    <location>
        <begin position="905"/>
        <end position="929"/>
    </location>
</feature>
<dbReference type="Pfam" id="PF07714">
    <property type="entry name" value="PK_Tyr_Ser-Thr"/>
    <property type="match status" value="1"/>
</dbReference>
<keyword evidence="8" id="KW-0472">Membrane</keyword>
<dbReference type="Gene3D" id="3.30.200.20">
    <property type="entry name" value="Phosphorylase Kinase, domain 1"/>
    <property type="match status" value="1"/>
</dbReference>
<dbReference type="InterPro" id="IPR057597">
    <property type="entry name" value="ALE2_N"/>
</dbReference>
<feature type="region of interest" description="Disordered" evidence="7">
    <location>
        <begin position="126"/>
        <end position="171"/>
    </location>
</feature>
<evidence type="ECO:0000313" key="11">
    <source>
        <dbReference type="Proteomes" id="UP001367508"/>
    </source>
</evidence>
<organism evidence="10 11">
    <name type="scientific">Canavalia gladiata</name>
    <name type="common">Sword bean</name>
    <name type="synonym">Dolichos gladiatus</name>
    <dbReference type="NCBI Taxonomy" id="3824"/>
    <lineage>
        <taxon>Eukaryota</taxon>
        <taxon>Viridiplantae</taxon>
        <taxon>Streptophyta</taxon>
        <taxon>Embryophyta</taxon>
        <taxon>Tracheophyta</taxon>
        <taxon>Spermatophyta</taxon>
        <taxon>Magnoliopsida</taxon>
        <taxon>eudicotyledons</taxon>
        <taxon>Gunneridae</taxon>
        <taxon>Pentapetalae</taxon>
        <taxon>rosids</taxon>
        <taxon>fabids</taxon>
        <taxon>Fabales</taxon>
        <taxon>Fabaceae</taxon>
        <taxon>Papilionoideae</taxon>
        <taxon>50 kb inversion clade</taxon>
        <taxon>NPAAA clade</taxon>
        <taxon>indigoferoid/millettioid clade</taxon>
        <taxon>Phaseoleae</taxon>
        <taxon>Canavalia</taxon>
    </lineage>
</organism>
<evidence type="ECO:0000256" key="7">
    <source>
        <dbReference type="SAM" id="MobiDB-lite"/>
    </source>
</evidence>
<dbReference type="Pfam" id="PF23180">
    <property type="entry name" value="ALE2_N"/>
    <property type="match status" value="1"/>
</dbReference>
<dbReference type="Proteomes" id="UP001367508">
    <property type="component" value="Unassembled WGS sequence"/>
</dbReference>
<evidence type="ECO:0000256" key="3">
    <source>
        <dbReference type="ARBA" id="ARBA00022741"/>
    </source>
</evidence>
<dbReference type="PROSITE" id="PS50011">
    <property type="entry name" value="PROTEIN_KINASE_DOM"/>
    <property type="match status" value="1"/>
</dbReference>
<evidence type="ECO:0000256" key="4">
    <source>
        <dbReference type="ARBA" id="ARBA00022777"/>
    </source>
</evidence>
<keyword evidence="3 6" id="KW-0547">Nucleotide-binding</keyword>
<keyword evidence="4" id="KW-0418">Kinase</keyword>
<evidence type="ECO:0000256" key="8">
    <source>
        <dbReference type="SAM" id="Phobius"/>
    </source>
</evidence>
<dbReference type="PANTHER" id="PTHR47989">
    <property type="entry name" value="OS01G0750732 PROTEIN"/>
    <property type="match status" value="1"/>
</dbReference>
<feature type="region of interest" description="Disordered" evidence="7">
    <location>
        <begin position="226"/>
        <end position="370"/>
    </location>
</feature>
<dbReference type="CDD" id="cd14066">
    <property type="entry name" value="STKc_IRAK"/>
    <property type="match status" value="1"/>
</dbReference>
<dbReference type="FunFam" id="3.30.200.20:FF:000146">
    <property type="entry name" value="receptor-like serine/threonine-protein kinase ALE2"/>
    <property type="match status" value="1"/>
</dbReference>
<evidence type="ECO:0000313" key="10">
    <source>
        <dbReference type="EMBL" id="KAK7329035.1"/>
    </source>
</evidence>
<feature type="binding site" evidence="6">
    <location>
        <position position="1025"/>
    </location>
    <ligand>
        <name>ATP</name>
        <dbReference type="ChEBI" id="CHEBI:30616"/>
    </ligand>
</feature>
<evidence type="ECO:0000256" key="5">
    <source>
        <dbReference type="ARBA" id="ARBA00022840"/>
    </source>
</evidence>
<sequence>MEVSEFCLFQFMSSSCFQYTLVLTLALLTKDSSGLFHNLASHCFGVTIYWYGDGGGFSTDSASGEAMYHWLCCGIPRIRRVSPSEGTFCMWIDFLSVHKRGSSSEGSVISPSPSFLPIIHPRGEAPGRIHHGHSRRSIAPSSPSDSDGFVISPSPAIQPVDSSPSEAPGLLHSREPWRTIAPGSPEVPNGNLTPLVYSYWDHLPKKMGFHHPASFLYPPVALAPPTSAPTPQKNKGFEPSISSSPSTSTITSSPLYKVAPSPLTAERNVPPSIQPSPVQRITPAARPPLVCTPSAPAPVAIPSDKLPKTSPVRQPIEHGSLPPKVDERNESKSHKPEQKSPPPVAIPSSELPKLSPVNLPTENGSLPRREGANKAPIVFNLPKHSPVSQPTEHGSLSPTVHRRTIHIGHSLEPVSQGPVAIPPKNLPKNSSVGQPTHHGKFPSNVRDRTANNGNTHTPEPLTSVRRPFSVKPPLVHPAIRPSSPSQLPAPVVSPALTPSRSFSWKKGGQPASAPLYNTPKPLPAMVHSPAQAPVVSPALTPSRSFSWKKGAEPVSPPLYKIPKPLPAMVHPPAQARQFHPAPEPLISSPKSPFNKEDHSPTSSPSTTFYKHHHTRNTITSPAPASSYLVSPPTSIHQDQSIPPTLMPSTKRRHHAPPPKNTGSSVPPYAVPIQSPANQVSPAPSPSFKIFPHPTKIPFRPPKVSPSRPSSKGPKKPVLPHVQALPPPPPNEDCISMVCSEPYTNSPPGAPCKCVWPMKVGLRLSVSLYTFFPLVSELASEIATGVFMEQGQVRIMGANAADQQPDKTVVLIDLVPLGEEFDNTTAFITSQRFWHKQVAIKTAYFGDYDVLYVSYPGLPPSPPLPPSSISMIDGGPYSSSGNNGRTIKPLGVDIPKRQHKGGLGKGIIAIIALSVFLAFVLCVAAVWALFKCRDNVSQSTSTPRVLPPSLTKAPGAAGSLGGGVLASASSSFRSSIAAYTGSAKTFSINDIEKATDNFHASRVLGEGGFGRVYSGILEDGTKVAVKVLKREDHHGDREFLSEVEILSRLHHRNLVKLIGICAEVNFRCLVYELIPNGSVESHLHGVDKENSPVDWSARIKIALGAARGLAYLHEDSSPHVIHRDFKSSNILLEDDFTPKVSDFGLARTAADEENRHISTRVMGTFGYVAPEYAMTGHLLVKSDVYSYGVVLLELLTGRKPVDMLRPPGQENLVAWARPLLSSKEGLEAIIDPSLGTDVPFDSVAKVAAIASMCVQPEVSDRPFMGEVVQALKLVCNECDEAREAGSSSSQEEDLSMDLNTSRQLSDNFQGQFSATNYDSGVDIENGLSASELFSSSARYGRQVSGSFRRHSYSGPLRTGRSKRLWQIIRKLSGGSVSEHGVMFNSQHARGIAPLSPLKFDKRIQASCK</sequence>
<dbReference type="Gene3D" id="1.10.510.10">
    <property type="entry name" value="Transferase(Phosphotransferase) domain 1"/>
    <property type="match status" value="1"/>
</dbReference>
<dbReference type="InterPro" id="IPR008271">
    <property type="entry name" value="Ser/Thr_kinase_AS"/>
</dbReference>
<reference evidence="10 11" key="1">
    <citation type="submission" date="2024-01" db="EMBL/GenBank/DDBJ databases">
        <title>The genomes of 5 underutilized Papilionoideae crops provide insights into root nodulation and disease resistanc.</title>
        <authorList>
            <person name="Jiang F."/>
        </authorList>
    </citation>
    <scope>NUCLEOTIDE SEQUENCE [LARGE SCALE GENOMIC DNA]</scope>
    <source>
        <strain evidence="10">LVBAO_FW01</strain>
        <tissue evidence="10">Leaves</tissue>
    </source>
</reference>
<gene>
    <name evidence="10" type="ORF">VNO77_23180</name>
</gene>
<dbReference type="EMBL" id="JAYMYQ010000005">
    <property type="protein sequence ID" value="KAK7329035.1"/>
    <property type="molecule type" value="Genomic_DNA"/>
</dbReference>
<comment type="caution">
    <text evidence="10">The sequence shown here is derived from an EMBL/GenBank/DDBJ whole genome shotgun (WGS) entry which is preliminary data.</text>
</comment>
<dbReference type="GO" id="GO:0004674">
    <property type="term" value="F:protein serine/threonine kinase activity"/>
    <property type="evidence" value="ECO:0007669"/>
    <property type="project" value="UniProtKB-KW"/>
</dbReference>
<dbReference type="GO" id="GO:0005524">
    <property type="term" value="F:ATP binding"/>
    <property type="evidence" value="ECO:0007669"/>
    <property type="project" value="UniProtKB-UniRule"/>
</dbReference>
<dbReference type="FunFam" id="1.10.510.10:FF:000051">
    <property type="entry name" value="Receptor-like serine/threonine-protein kinase ALE2"/>
    <property type="match status" value="1"/>
</dbReference>
<dbReference type="SUPFAM" id="SSF56112">
    <property type="entry name" value="Protein kinase-like (PK-like)"/>
    <property type="match status" value="1"/>
</dbReference>
<keyword evidence="11" id="KW-1185">Reference proteome</keyword>
<proteinExistence type="predicted"/>
<feature type="compositionally biased region" description="Polar residues" evidence="7">
    <location>
        <begin position="616"/>
        <end position="642"/>
    </location>
</feature>
<dbReference type="InterPro" id="IPR001245">
    <property type="entry name" value="Ser-Thr/Tyr_kinase_cat_dom"/>
</dbReference>